<name>A0A853EK52_9ACTO</name>
<organism evidence="2 3">
    <name type="scientific">Actinomyces bowdenii</name>
    <dbReference type="NCBI Taxonomy" id="131109"/>
    <lineage>
        <taxon>Bacteria</taxon>
        <taxon>Bacillati</taxon>
        <taxon>Actinomycetota</taxon>
        <taxon>Actinomycetes</taxon>
        <taxon>Actinomycetales</taxon>
        <taxon>Actinomycetaceae</taxon>
        <taxon>Actinomyces</taxon>
    </lineage>
</organism>
<reference evidence="2 3" key="1">
    <citation type="submission" date="2020-07" db="EMBL/GenBank/DDBJ databases">
        <title>MOT database genomes.</title>
        <authorList>
            <person name="Joseph S."/>
            <person name="Aduse-Opoku J."/>
            <person name="Hashim A."/>
            <person name="Wade W."/>
            <person name="Curtis M."/>
        </authorList>
    </citation>
    <scope>NUCLEOTIDE SEQUENCE [LARGE SCALE GENOMIC DNA]</scope>
    <source>
        <strain evidence="2 3">WMus004</strain>
    </source>
</reference>
<protein>
    <submittedName>
        <fullName evidence="2">Uncharacterized protein</fullName>
    </submittedName>
</protein>
<sequence>MTSAVVTGTPRRRRRAVPWIACLLATLICAAAAYWRVVTFDVTATDTPSRVNGMVLSLIALTLLTLILLVITLGLLISHLAEIYGNHRRSKGRYTAAERQVIAHHEELQRSLNHGRTMARDLLTGQPSSTISPWDVLLEDGETAFVDCPAGYARYYGTTVSYTQTSGAFVGHPAFVIAGLGVTAISNSSARRRANRMAADQWREHQQVRCLVTDQRILVQRADSQWLSFYYSAMVSMHPFPADGLFFAEYETTSPLRLEGGAAVLAAVAAVWSRFGAAGLRDHPYLQCMRLHSSQQLSPASGASDHEPMSP</sequence>
<dbReference type="EMBL" id="JACBXV010000018">
    <property type="protein sequence ID" value="NYS68431.1"/>
    <property type="molecule type" value="Genomic_DNA"/>
</dbReference>
<dbReference type="RefSeq" id="WP_179899769.1">
    <property type="nucleotide sequence ID" value="NZ_JACBXV010000018.1"/>
</dbReference>
<feature type="transmembrane region" description="Helical" evidence="1">
    <location>
        <begin position="55"/>
        <end position="81"/>
    </location>
</feature>
<dbReference type="Proteomes" id="UP000572528">
    <property type="component" value="Unassembled WGS sequence"/>
</dbReference>
<accession>A0A853EK52</accession>
<keyword evidence="1" id="KW-0472">Membrane</keyword>
<dbReference type="AlphaFoldDB" id="A0A853EK52"/>
<keyword evidence="1" id="KW-0812">Transmembrane</keyword>
<evidence type="ECO:0000313" key="2">
    <source>
        <dbReference type="EMBL" id="NYS68431.1"/>
    </source>
</evidence>
<keyword evidence="1" id="KW-1133">Transmembrane helix</keyword>
<evidence type="ECO:0000256" key="1">
    <source>
        <dbReference type="SAM" id="Phobius"/>
    </source>
</evidence>
<comment type="caution">
    <text evidence="2">The sequence shown here is derived from an EMBL/GenBank/DDBJ whole genome shotgun (WGS) entry which is preliminary data.</text>
</comment>
<evidence type="ECO:0000313" key="3">
    <source>
        <dbReference type="Proteomes" id="UP000572528"/>
    </source>
</evidence>
<gene>
    <name evidence="2" type="ORF">HZZ05_02640</name>
</gene>
<feature type="transmembrane region" description="Helical" evidence="1">
    <location>
        <begin position="16"/>
        <end position="35"/>
    </location>
</feature>
<proteinExistence type="predicted"/>